<feature type="compositionally biased region" description="Low complexity" evidence="8">
    <location>
        <begin position="71"/>
        <end position="87"/>
    </location>
</feature>
<evidence type="ECO:0000256" key="1">
    <source>
        <dbReference type="ARBA" id="ARBA00004123"/>
    </source>
</evidence>
<reference evidence="10" key="2">
    <citation type="submission" date="2025-08" db="UniProtKB">
        <authorList>
            <consortium name="Ensembl"/>
        </authorList>
    </citation>
    <scope>IDENTIFICATION</scope>
</reference>
<sequence>MLMYDYMPIKQEPMEPYYPIYIPQNQEKTSEKYPSMYSSGQSIRTFSHPDGLLCESQMEPVDLSVKPRNSPPISSSSPSSPYSLTSLSNTSMQGIMPHCSPTHKRTSPNVPPLTIPMPFPILPNTGLSSQGIFSVIPSVVVQPVSLLYSPHLSQPLMVPSVMSDDIRSHANQVNSRQEEDINKEYIHSIKQEPKQEKECYTEEVSSSVITTPHMQMLHESHTPSVIVRSIKHPLPVESPDTVRKRRIHRCDYEGCNKVYTKSSHLKAHRRTHTGEKPYKCMWDGCTWKFARSDELTRHFRKHTGIKPFQCPDCDRSFSRSDHLALHKKRHLLV</sequence>
<dbReference type="FunFam" id="3.30.160.60:FF:000091">
    <property type="entry name" value="Putative Krueppel-like factor 12"/>
    <property type="match status" value="1"/>
</dbReference>
<dbReference type="PANTHER" id="PTHR23235">
    <property type="entry name" value="KRUEPPEL-LIKE TRANSCRIPTION FACTOR"/>
    <property type="match status" value="1"/>
</dbReference>
<proteinExistence type="predicted"/>
<evidence type="ECO:0000256" key="4">
    <source>
        <dbReference type="ARBA" id="ARBA00022771"/>
    </source>
</evidence>
<dbReference type="Proteomes" id="UP000694620">
    <property type="component" value="Chromosome 5"/>
</dbReference>
<evidence type="ECO:0000256" key="5">
    <source>
        <dbReference type="ARBA" id="ARBA00022833"/>
    </source>
</evidence>
<protein>
    <submittedName>
        <fullName evidence="10">Kruppel like factor 3 (basic)</fullName>
    </submittedName>
</protein>
<keyword evidence="2" id="KW-0479">Metal-binding</keyword>
<comment type="subcellular location">
    <subcellularLocation>
        <location evidence="1">Nucleus</location>
    </subcellularLocation>
</comment>
<dbReference type="AlphaFoldDB" id="A0A8C4RRG5"/>
<accession>A0A8C4RRG5</accession>
<evidence type="ECO:0000256" key="7">
    <source>
        <dbReference type="PROSITE-ProRule" id="PRU00042"/>
    </source>
</evidence>
<dbReference type="PANTHER" id="PTHR23235:SF48">
    <property type="entry name" value="KRUEPPEL-LIKE FACTOR 3"/>
    <property type="match status" value="1"/>
</dbReference>
<reference evidence="10" key="3">
    <citation type="submission" date="2025-09" db="UniProtKB">
        <authorList>
            <consortium name="Ensembl"/>
        </authorList>
    </citation>
    <scope>IDENTIFICATION</scope>
</reference>
<evidence type="ECO:0000313" key="11">
    <source>
        <dbReference type="Proteomes" id="UP000694620"/>
    </source>
</evidence>
<name>A0A8C4RRG5_ERPCA</name>
<dbReference type="FunFam" id="3.30.160.60:FF:000018">
    <property type="entry name" value="Krueppel-like factor 15"/>
    <property type="match status" value="1"/>
</dbReference>
<dbReference type="GO" id="GO:0008270">
    <property type="term" value="F:zinc ion binding"/>
    <property type="evidence" value="ECO:0007669"/>
    <property type="project" value="UniProtKB-KW"/>
</dbReference>
<dbReference type="Gene3D" id="3.30.160.60">
    <property type="entry name" value="Classic Zinc Finger"/>
    <property type="match status" value="3"/>
</dbReference>
<dbReference type="FunFam" id="3.30.160.60:FF:000021">
    <property type="entry name" value="Basic krueppel-like factor 3"/>
    <property type="match status" value="1"/>
</dbReference>
<dbReference type="CDD" id="cd21577">
    <property type="entry name" value="KLF3_N"/>
    <property type="match status" value="1"/>
</dbReference>
<dbReference type="PROSITE" id="PS50157">
    <property type="entry name" value="ZINC_FINGER_C2H2_2"/>
    <property type="match status" value="3"/>
</dbReference>
<gene>
    <name evidence="10" type="primary">KLF3</name>
    <name evidence="10" type="synonym">klf3</name>
</gene>
<keyword evidence="3" id="KW-0677">Repeat</keyword>
<keyword evidence="5" id="KW-0862">Zinc</keyword>
<dbReference type="GO" id="GO:0005634">
    <property type="term" value="C:nucleus"/>
    <property type="evidence" value="ECO:0007669"/>
    <property type="project" value="UniProtKB-SubCell"/>
</dbReference>
<dbReference type="InterPro" id="IPR013087">
    <property type="entry name" value="Znf_C2H2_type"/>
</dbReference>
<keyword evidence="6" id="KW-0539">Nucleus</keyword>
<feature type="region of interest" description="Disordered" evidence="8">
    <location>
        <begin position="63"/>
        <end position="87"/>
    </location>
</feature>
<dbReference type="Pfam" id="PF00096">
    <property type="entry name" value="zf-C2H2"/>
    <property type="match status" value="3"/>
</dbReference>
<feature type="domain" description="C2H2-type" evidence="9">
    <location>
        <begin position="278"/>
        <end position="307"/>
    </location>
</feature>
<dbReference type="Ensembl" id="ENSECRT00000005773.1">
    <property type="protein sequence ID" value="ENSECRP00000005676.1"/>
    <property type="gene ID" value="ENSECRG00000003813.1"/>
</dbReference>
<evidence type="ECO:0000256" key="2">
    <source>
        <dbReference type="ARBA" id="ARBA00022723"/>
    </source>
</evidence>
<evidence type="ECO:0000256" key="8">
    <source>
        <dbReference type="SAM" id="MobiDB-lite"/>
    </source>
</evidence>
<evidence type="ECO:0000256" key="6">
    <source>
        <dbReference type="ARBA" id="ARBA00023242"/>
    </source>
</evidence>
<dbReference type="GO" id="GO:0000981">
    <property type="term" value="F:DNA-binding transcription factor activity, RNA polymerase II-specific"/>
    <property type="evidence" value="ECO:0007669"/>
    <property type="project" value="TreeGrafter"/>
</dbReference>
<evidence type="ECO:0000256" key="3">
    <source>
        <dbReference type="ARBA" id="ARBA00022737"/>
    </source>
</evidence>
<dbReference type="PROSITE" id="PS00028">
    <property type="entry name" value="ZINC_FINGER_C2H2_1"/>
    <property type="match status" value="3"/>
</dbReference>
<feature type="domain" description="C2H2-type" evidence="9">
    <location>
        <begin position="308"/>
        <end position="330"/>
    </location>
</feature>
<feature type="domain" description="C2H2-type" evidence="9">
    <location>
        <begin position="248"/>
        <end position="277"/>
    </location>
</feature>
<dbReference type="GO" id="GO:0000978">
    <property type="term" value="F:RNA polymerase II cis-regulatory region sequence-specific DNA binding"/>
    <property type="evidence" value="ECO:0007669"/>
    <property type="project" value="TreeGrafter"/>
</dbReference>
<keyword evidence="11" id="KW-1185">Reference proteome</keyword>
<dbReference type="InterPro" id="IPR036236">
    <property type="entry name" value="Znf_C2H2_sf"/>
</dbReference>
<organism evidence="10 11">
    <name type="scientific">Erpetoichthys calabaricus</name>
    <name type="common">Rope fish</name>
    <name type="synonym">Calamoichthys calabaricus</name>
    <dbReference type="NCBI Taxonomy" id="27687"/>
    <lineage>
        <taxon>Eukaryota</taxon>
        <taxon>Metazoa</taxon>
        <taxon>Chordata</taxon>
        <taxon>Craniata</taxon>
        <taxon>Vertebrata</taxon>
        <taxon>Euteleostomi</taxon>
        <taxon>Actinopterygii</taxon>
        <taxon>Polypteriformes</taxon>
        <taxon>Polypteridae</taxon>
        <taxon>Erpetoichthys</taxon>
    </lineage>
</organism>
<keyword evidence="4 7" id="KW-0863">Zinc-finger</keyword>
<evidence type="ECO:0000259" key="9">
    <source>
        <dbReference type="PROSITE" id="PS50157"/>
    </source>
</evidence>
<dbReference type="GeneTree" id="ENSGT00940000157456"/>
<evidence type="ECO:0000313" key="10">
    <source>
        <dbReference type="Ensembl" id="ENSECRP00000005676.1"/>
    </source>
</evidence>
<dbReference type="SUPFAM" id="SSF57667">
    <property type="entry name" value="beta-beta-alpha zinc fingers"/>
    <property type="match status" value="2"/>
</dbReference>
<reference evidence="10" key="1">
    <citation type="submission" date="2021-06" db="EMBL/GenBank/DDBJ databases">
        <authorList>
            <consortium name="Wellcome Sanger Institute Data Sharing"/>
        </authorList>
    </citation>
    <scope>NUCLEOTIDE SEQUENCE [LARGE SCALE GENOMIC DNA]</scope>
</reference>
<dbReference type="SMART" id="SM00355">
    <property type="entry name" value="ZnF_C2H2"/>
    <property type="match status" value="3"/>
</dbReference>